<dbReference type="EMBL" id="NSIT01000537">
    <property type="protein sequence ID" value="PJE77519.1"/>
    <property type="molecule type" value="Genomic_DNA"/>
</dbReference>
<proteinExistence type="predicted"/>
<accession>A0A2H9T2U7</accession>
<evidence type="ECO:0000313" key="1">
    <source>
        <dbReference type="EMBL" id="PJE77519.1"/>
    </source>
</evidence>
<protein>
    <submittedName>
        <fullName evidence="1">Uncharacterized protein</fullName>
    </submittedName>
</protein>
<reference evidence="1" key="1">
    <citation type="journal article" date="2017" name="Appl. Environ. Microbiol.">
        <title>Molecular characterization of an Endozoicomonas-like organism causing infection in king scallop Pecten maximus L.</title>
        <authorList>
            <person name="Cano I."/>
            <person name="van Aerle R."/>
            <person name="Ross S."/>
            <person name="Verner-Jeffreys D.W."/>
            <person name="Paley R.K."/>
            <person name="Rimmer G."/>
            <person name="Ryder D."/>
            <person name="Hooper P."/>
            <person name="Stone D."/>
            <person name="Feist S.W."/>
        </authorList>
    </citation>
    <scope>NUCLEOTIDE SEQUENCE</scope>
</reference>
<name>A0A2H9T2U7_9ZZZZ</name>
<organism evidence="1">
    <name type="scientific">invertebrate metagenome</name>
    <dbReference type="NCBI Taxonomy" id="1711999"/>
    <lineage>
        <taxon>unclassified sequences</taxon>
        <taxon>metagenomes</taxon>
        <taxon>organismal metagenomes</taxon>
    </lineage>
</organism>
<sequence>MFYNQIHLKKGINGLMSLSDKSDRMEDRMLRTGCYCEIMYDVKERQKAG</sequence>
<gene>
    <name evidence="1" type="ORF">CI610_03556</name>
</gene>
<dbReference type="AlphaFoldDB" id="A0A2H9T2U7"/>
<comment type="caution">
    <text evidence="1">The sequence shown here is derived from an EMBL/GenBank/DDBJ whole genome shotgun (WGS) entry which is preliminary data.</text>
</comment>